<sequence>MSRLELSEEQRSELEACFRTTEERRLRDRCQAVLMAARGRPQQQIAEDLGTTTRNIQRFLARYRTGGLQGLKIQWAPGKTPLIPEELAPTILDWIRQGPGACGLKRANWTHLTLADFLHRQTGIRVRETAMRDFCRRHDVRLYRPTYRFLRADPVRQQQALLALSEKLQAAAGDIALLSQDEARFPMVPTLTATLGLKGERPVIGTRDCKDVVHTFASANVTAGEVTSRLYGSRTRTRRKDGLSKTKRMQVAFAHHLLDVARAYPAAQHREVVLVIDNAPWHRGLPVDWALRRYPHLTLYRLPPYSPQLQPIERLWRPLRQRATHNTLFDEMAELQHAPRSGLGYYRARPQAVLSLLGSAWNPTQSAEA</sequence>
<evidence type="ECO:0000313" key="2">
    <source>
        <dbReference type="EMBL" id="NOJ81076.1"/>
    </source>
</evidence>
<dbReference type="InterPro" id="IPR009057">
    <property type="entry name" value="Homeodomain-like_sf"/>
</dbReference>
<dbReference type="Proteomes" id="UP000533080">
    <property type="component" value="Unassembled WGS sequence"/>
</dbReference>
<dbReference type="Pfam" id="PF13551">
    <property type="entry name" value="HTH_29"/>
    <property type="match status" value="1"/>
</dbReference>
<dbReference type="EMBL" id="JABFNT010000075">
    <property type="protein sequence ID" value="NOJ81076.1"/>
    <property type="molecule type" value="Genomic_DNA"/>
</dbReference>
<feature type="domain" description="Tc1-like transposase DDE" evidence="1">
    <location>
        <begin position="178"/>
        <end position="335"/>
    </location>
</feature>
<evidence type="ECO:0000259" key="1">
    <source>
        <dbReference type="Pfam" id="PF13358"/>
    </source>
</evidence>
<dbReference type="GO" id="GO:0003676">
    <property type="term" value="F:nucleic acid binding"/>
    <property type="evidence" value="ECO:0007669"/>
    <property type="project" value="InterPro"/>
</dbReference>
<dbReference type="RefSeq" id="WP_171443170.1">
    <property type="nucleotide sequence ID" value="NZ_JABFNS010000089.1"/>
</dbReference>
<comment type="caution">
    <text evidence="2">The sequence shown here is derived from an EMBL/GenBank/DDBJ whole genome shotgun (WGS) entry which is preliminary data.</text>
</comment>
<dbReference type="InterPro" id="IPR047655">
    <property type="entry name" value="Transpos_IS630-like"/>
</dbReference>
<gene>
    <name evidence="2" type="ORF">HNV28_22585</name>
</gene>
<dbReference type="AlphaFoldDB" id="A0A7Y4IKQ2"/>
<accession>A0A7Y4IKQ2</accession>
<organism evidence="2 3">
    <name type="scientific">Myxococcus xanthus</name>
    <dbReference type="NCBI Taxonomy" id="34"/>
    <lineage>
        <taxon>Bacteria</taxon>
        <taxon>Pseudomonadati</taxon>
        <taxon>Myxococcota</taxon>
        <taxon>Myxococcia</taxon>
        <taxon>Myxococcales</taxon>
        <taxon>Cystobacterineae</taxon>
        <taxon>Myxococcaceae</taxon>
        <taxon>Myxococcus</taxon>
    </lineage>
</organism>
<dbReference type="InterPro" id="IPR036397">
    <property type="entry name" value="RNaseH_sf"/>
</dbReference>
<reference evidence="2 3" key="1">
    <citation type="submission" date="2020-05" db="EMBL/GenBank/DDBJ databases">
        <authorList>
            <person name="Whitworth D."/>
        </authorList>
    </citation>
    <scope>NUCLEOTIDE SEQUENCE [LARGE SCALE GENOMIC DNA]</scope>
    <source>
        <strain evidence="2 3">AM005</strain>
    </source>
</reference>
<dbReference type="NCBIfam" id="NF033545">
    <property type="entry name" value="transpos_IS630"/>
    <property type="match status" value="1"/>
</dbReference>
<evidence type="ECO:0000313" key="3">
    <source>
        <dbReference type="Proteomes" id="UP000533080"/>
    </source>
</evidence>
<protein>
    <submittedName>
        <fullName evidence="2">IS630 family transposase</fullName>
    </submittedName>
</protein>
<dbReference type="Gene3D" id="3.30.420.10">
    <property type="entry name" value="Ribonuclease H-like superfamily/Ribonuclease H"/>
    <property type="match status" value="1"/>
</dbReference>
<dbReference type="InterPro" id="IPR038717">
    <property type="entry name" value="Tc1-like_DDE_dom"/>
</dbReference>
<name>A0A7Y4IKQ2_MYXXA</name>
<dbReference type="SUPFAM" id="SSF46689">
    <property type="entry name" value="Homeodomain-like"/>
    <property type="match status" value="1"/>
</dbReference>
<dbReference type="Pfam" id="PF13358">
    <property type="entry name" value="DDE_3"/>
    <property type="match status" value="1"/>
</dbReference>
<proteinExistence type="predicted"/>